<keyword evidence="8" id="KW-1185">Reference proteome</keyword>
<keyword evidence="2 6" id="KW-0812">Transmembrane</keyword>
<protein>
    <submittedName>
        <fullName evidence="7">Neutral zinc metallopeptidase</fullName>
    </submittedName>
</protein>
<feature type="region of interest" description="Disordered" evidence="5">
    <location>
        <begin position="102"/>
        <end position="171"/>
    </location>
</feature>
<dbReference type="EMBL" id="JAJVCN010000003">
    <property type="protein sequence ID" value="MCE7008371.1"/>
    <property type="molecule type" value="Genomic_DNA"/>
</dbReference>
<dbReference type="Proteomes" id="UP001521150">
    <property type="component" value="Unassembled WGS sequence"/>
</dbReference>
<feature type="compositionally biased region" description="Polar residues" evidence="5">
    <location>
        <begin position="103"/>
        <end position="116"/>
    </location>
</feature>
<accession>A0ABS8ZKP9</accession>
<keyword evidence="4 6" id="KW-0472">Membrane</keyword>
<evidence type="ECO:0000256" key="5">
    <source>
        <dbReference type="SAM" id="MobiDB-lite"/>
    </source>
</evidence>
<feature type="region of interest" description="Disordered" evidence="5">
    <location>
        <begin position="1"/>
        <end position="66"/>
    </location>
</feature>
<reference evidence="7 8" key="1">
    <citation type="submission" date="2021-12" db="EMBL/GenBank/DDBJ databases">
        <title>Genome sequence of Kibdelosporangium philippinense ATCC 49844.</title>
        <authorList>
            <person name="Fedorov E.A."/>
            <person name="Omeragic M."/>
            <person name="Shalygina K.F."/>
            <person name="Maclea K.S."/>
        </authorList>
    </citation>
    <scope>NUCLEOTIDE SEQUENCE [LARGE SCALE GENOMIC DNA]</scope>
    <source>
        <strain evidence="7 8">ATCC 49844</strain>
    </source>
</reference>
<comment type="caution">
    <text evidence="7">The sequence shown here is derived from an EMBL/GenBank/DDBJ whole genome shotgun (WGS) entry which is preliminary data.</text>
</comment>
<proteinExistence type="predicted"/>
<feature type="compositionally biased region" description="Pro residues" evidence="5">
    <location>
        <begin position="1"/>
        <end position="57"/>
    </location>
</feature>
<keyword evidence="3 6" id="KW-1133">Transmembrane helix</keyword>
<evidence type="ECO:0000256" key="4">
    <source>
        <dbReference type="ARBA" id="ARBA00023136"/>
    </source>
</evidence>
<dbReference type="PANTHER" id="PTHR30168:SF0">
    <property type="entry name" value="INNER MEMBRANE PROTEIN"/>
    <property type="match status" value="1"/>
</dbReference>
<organism evidence="7 8">
    <name type="scientific">Kibdelosporangium philippinense</name>
    <dbReference type="NCBI Taxonomy" id="211113"/>
    <lineage>
        <taxon>Bacteria</taxon>
        <taxon>Bacillati</taxon>
        <taxon>Actinomycetota</taxon>
        <taxon>Actinomycetes</taxon>
        <taxon>Pseudonocardiales</taxon>
        <taxon>Pseudonocardiaceae</taxon>
        <taxon>Kibdelosporangium</taxon>
    </lineage>
</organism>
<comment type="subcellular location">
    <subcellularLocation>
        <location evidence="1">Membrane</location>
        <topology evidence="1">Single-pass membrane protein</topology>
    </subcellularLocation>
</comment>
<evidence type="ECO:0000256" key="2">
    <source>
        <dbReference type="ARBA" id="ARBA00022692"/>
    </source>
</evidence>
<feature type="transmembrane region" description="Helical" evidence="6">
    <location>
        <begin position="75"/>
        <end position="97"/>
    </location>
</feature>
<dbReference type="PRINTS" id="PR01217">
    <property type="entry name" value="PRICHEXTENSN"/>
</dbReference>
<evidence type="ECO:0000256" key="1">
    <source>
        <dbReference type="ARBA" id="ARBA00004167"/>
    </source>
</evidence>
<evidence type="ECO:0000313" key="8">
    <source>
        <dbReference type="Proteomes" id="UP001521150"/>
    </source>
</evidence>
<name>A0ABS8ZKP9_9PSEU</name>
<dbReference type="Pfam" id="PF04228">
    <property type="entry name" value="Zn_peptidase"/>
    <property type="match status" value="1"/>
</dbReference>
<evidence type="ECO:0000256" key="3">
    <source>
        <dbReference type="ARBA" id="ARBA00022989"/>
    </source>
</evidence>
<evidence type="ECO:0000256" key="6">
    <source>
        <dbReference type="SAM" id="Phobius"/>
    </source>
</evidence>
<sequence length="397" mass="42684">MTQPPYGPGPGYQPPRFPPPRPVAPPPRAMPAPPMYQPRPPMPGPGYPPPGYRPPAPQWHMPPSLPPRKSNTGTIVTVTLVAVVALVGALVAVLVALDDKKSSSVADSGYGTTAPSVTYDPIPTSEAVTPTQAPSLGSSTSRTTPTRTTTSTPSGPRPVLKTKDNPINNGENGTNVVTCNLPKWQSTPAAAQAFFMAALPCMEAAWAPVMQRAGLPYERPRVIFPSGKRWTSGCGDVNEGEASAFYCPPDVAIYMPFEGLATKQYGNKPGVYLGIFAHEFGHHIQSMSGLMRASHQQAYELGPDSAAGLELSRRLELQANCYNGMWFAGAWNGKGSITDALVRDMLADGYQRGDDNYPSRPRQHGKRQNFGAWLKHGYEKNRTYQCNTYAASATSVS</sequence>
<evidence type="ECO:0000313" key="7">
    <source>
        <dbReference type="EMBL" id="MCE7008371.1"/>
    </source>
</evidence>
<dbReference type="PANTHER" id="PTHR30168">
    <property type="entry name" value="PUTATIVE MEMBRANE PROTEIN YPFJ"/>
    <property type="match status" value="1"/>
</dbReference>
<dbReference type="InterPro" id="IPR007343">
    <property type="entry name" value="Uncharacterised_pept_Zn_put"/>
</dbReference>
<dbReference type="RefSeq" id="WP_233729882.1">
    <property type="nucleotide sequence ID" value="NZ_JAJVCN010000003.1"/>
</dbReference>
<feature type="compositionally biased region" description="Low complexity" evidence="5">
    <location>
        <begin position="134"/>
        <end position="158"/>
    </location>
</feature>
<gene>
    <name evidence="7" type="ORF">LWC34_37000</name>
</gene>